<name>A0A5J5G2Y0_9BACL</name>
<dbReference type="InterPro" id="IPR041627">
    <property type="entry name" value="AAA_lid_6"/>
</dbReference>
<dbReference type="SUPFAM" id="SSF52540">
    <property type="entry name" value="P-loop containing nucleoside triphosphate hydrolases"/>
    <property type="match status" value="4"/>
</dbReference>
<protein>
    <submittedName>
        <fullName evidence="7">AAA family ATPase</fullName>
    </submittedName>
</protein>
<dbReference type="SMART" id="SM00382">
    <property type="entry name" value="AAA"/>
    <property type="match status" value="4"/>
</dbReference>
<dbReference type="GO" id="GO:0005524">
    <property type="term" value="F:ATP binding"/>
    <property type="evidence" value="ECO:0007669"/>
    <property type="project" value="UniProtKB-KW"/>
</dbReference>
<reference evidence="7 8" key="1">
    <citation type="submission" date="2019-09" db="EMBL/GenBank/DDBJ databases">
        <title>Bacillus ochoae sp. nov., Paenibacillus whitsoniae sp. nov., Paenibacillus spiritus sp. nov. Isolated from the Mars Exploration Rover during spacecraft assembly.</title>
        <authorList>
            <person name="Seuylemezian A."/>
            <person name="Vaishampayan P."/>
        </authorList>
    </citation>
    <scope>NUCLEOTIDE SEQUENCE [LARGE SCALE GENOMIC DNA]</scope>
    <source>
        <strain evidence="7 8">MER_111</strain>
    </source>
</reference>
<keyword evidence="4" id="KW-0067">ATP-binding</keyword>
<evidence type="ECO:0000256" key="3">
    <source>
        <dbReference type="ARBA" id="ARBA00022741"/>
    </source>
</evidence>
<dbReference type="InterPro" id="IPR003959">
    <property type="entry name" value="ATPase_AAA_core"/>
</dbReference>
<dbReference type="CDD" id="cd00009">
    <property type="entry name" value="AAA"/>
    <property type="match status" value="3"/>
</dbReference>
<comment type="similarity">
    <text evidence="2">Belongs to the CbxX/CfxQ family.</text>
</comment>
<dbReference type="PANTHER" id="PTHR43392:SF2">
    <property type="entry name" value="AAA-TYPE ATPASE FAMILY PROTEIN _ ANKYRIN REPEAT FAMILY PROTEIN"/>
    <property type="match status" value="1"/>
</dbReference>
<evidence type="ECO:0000256" key="4">
    <source>
        <dbReference type="ARBA" id="ARBA00022840"/>
    </source>
</evidence>
<dbReference type="InterPro" id="IPR003593">
    <property type="entry name" value="AAA+_ATPase"/>
</dbReference>
<dbReference type="EMBL" id="VYKK01000020">
    <property type="protein sequence ID" value="KAA9001003.1"/>
    <property type="molecule type" value="Genomic_DNA"/>
</dbReference>
<evidence type="ECO:0000256" key="1">
    <source>
        <dbReference type="ARBA" id="ARBA00006611"/>
    </source>
</evidence>
<gene>
    <name evidence="7" type="ORF">F4V43_14250</name>
</gene>
<feature type="domain" description="AAA+ ATPase" evidence="6">
    <location>
        <begin position="1013"/>
        <end position="1149"/>
    </location>
</feature>
<dbReference type="InterPro" id="IPR027417">
    <property type="entry name" value="P-loop_NTPase"/>
</dbReference>
<dbReference type="RefSeq" id="WP_150458919.1">
    <property type="nucleotide sequence ID" value="NZ_VYKK01000020.1"/>
</dbReference>
<feature type="domain" description="AAA+ ATPase" evidence="6">
    <location>
        <begin position="161"/>
        <end position="332"/>
    </location>
</feature>
<dbReference type="InterPro" id="IPR001482">
    <property type="entry name" value="T2SS/T4SS_dom"/>
</dbReference>
<dbReference type="PRINTS" id="PR00819">
    <property type="entry name" value="CBXCFQXSUPER"/>
</dbReference>
<evidence type="ECO:0000313" key="8">
    <source>
        <dbReference type="Proteomes" id="UP000367750"/>
    </source>
</evidence>
<accession>A0A5J5G2Y0</accession>
<evidence type="ECO:0000256" key="2">
    <source>
        <dbReference type="ARBA" id="ARBA00010378"/>
    </source>
</evidence>
<evidence type="ECO:0000313" key="7">
    <source>
        <dbReference type="EMBL" id="KAA9001003.1"/>
    </source>
</evidence>
<organism evidence="7 8">
    <name type="scientific">Paenibacillus spiritus</name>
    <dbReference type="NCBI Taxonomy" id="2496557"/>
    <lineage>
        <taxon>Bacteria</taxon>
        <taxon>Bacillati</taxon>
        <taxon>Bacillota</taxon>
        <taxon>Bacilli</taxon>
        <taxon>Bacillales</taxon>
        <taxon>Paenibacillaceae</taxon>
        <taxon>Paenibacillus</taxon>
    </lineage>
</organism>
<proteinExistence type="inferred from homology"/>
<keyword evidence="3" id="KW-0547">Nucleotide-binding</keyword>
<dbReference type="Pfam" id="PF00004">
    <property type="entry name" value="AAA"/>
    <property type="match status" value="3"/>
</dbReference>
<comment type="caution">
    <text evidence="7">The sequence shown here is derived from an EMBL/GenBank/DDBJ whole genome shotgun (WGS) entry which is preliminary data.</text>
</comment>
<evidence type="ECO:0000256" key="5">
    <source>
        <dbReference type="SAM" id="MobiDB-lite"/>
    </source>
</evidence>
<dbReference type="GO" id="GO:0016887">
    <property type="term" value="F:ATP hydrolysis activity"/>
    <property type="evidence" value="ECO:0007669"/>
    <property type="project" value="InterPro"/>
</dbReference>
<dbReference type="Proteomes" id="UP000367750">
    <property type="component" value="Unassembled WGS sequence"/>
</dbReference>
<feature type="domain" description="AAA+ ATPase" evidence="6">
    <location>
        <begin position="464"/>
        <end position="600"/>
    </location>
</feature>
<dbReference type="Gene3D" id="1.10.8.60">
    <property type="match status" value="3"/>
</dbReference>
<feature type="domain" description="AAA+ ATPase" evidence="6">
    <location>
        <begin position="735"/>
        <end position="875"/>
    </location>
</feature>
<comment type="similarity">
    <text evidence="1">Belongs to the GSP E family.</text>
</comment>
<feature type="compositionally biased region" description="Basic and acidic residues" evidence="5">
    <location>
        <begin position="33"/>
        <end position="48"/>
    </location>
</feature>
<dbReference type="OrthoDB" id="9806903at2"/>
<feature type="compositionally biased region" description="Low complexity" evidence="5">
    <location>
        <begin position="64"/>
        <end position="83"/>
    </location>
</feature>
<dbReference type="Pfam" id="PF17866">
    <property type="entry name" value="AAA_lid_6"/>
    <property type="match status" value="3"/>
</dbReference>
<feature type="region of interest" description="Disordered" evidence="5">
    <location>
        <begin position="33"/>
        <end position="113"/>
    </location>
</feature>
<dbReference type="InterPro" id="IPR050773">
    <property type="entry name" value="CbxX/CfxQ_RuBisCO_ESX"/>
</dbReference>
<dbReference type="Pfam" id="PF00437">
    <property type="entry name" value="T2SSE"/>
    <property type="match status" value="1"/>
</dbReference>
<dbReference type="FunFam" id="3.40.50.300:FF:000216">
    <property type="entry name" value="Type VII secretion ATPase EccA"/>
    <property type="match status" value="3"/>
</dbReference>
<dbReference type="Gene3D" id="3.40.50.300">
    <property type="entry name" value="P-loop containing nucleotide triphosphate hydrolases"/>
    <property type="match status" value="4"/>
</dbReference>
<dbReference type="PANTHER" id="PTHR43392">
    <property type="entry name" value="AAA-TYPE ATPASE FAMILY PROTEIN / ANKYRIN REPEAT FAMILY PROTEIN"/>
    <property type="match status" value="1"/>
</dbReference>
<dbReference type="InterPro" id="IPR000641">
    <property type="entry name" value="CbxX/CfxQ"/>
</dbReference>
<evidence type="ECO:0000259" key="6">
    <source>
        <dbReference type="SMART" id="SM00382"/>
    </source>
</evidence>
<dbReference type="AlphaFoldDB" id="A0A5J5G2Y0"/>
<sequence length="1238" mass="134503">MGRTRQMIGSALKFLLPEVQLVQTVREHGWVARREPAAGREPEERNEAPEQAAGRRQGQERMRAAGAGAGQTAAQTAPQGAPQPVRADGRTFGQAGFPASAAPVPEPGKTGQEDWSVEDLDRLFQEAEAAVNRRVVGQRPFVADLVAAYRQGYMNESPDQPRSVILVAGPPGTGKRTALNELLRSLHVHKRVPAAEAAELDLSHYTEQDLSGNFIEDLAAAFRQGEGTVLFGGLRQADSAVVAQAARLAAEGRLRTREGIRISAAGSFIVFYLDDPGAERGERGRIPAGLSGRLPSAVLQSVRAAAVSEPHDPASMQEISRALLEQAAEKLSRNTDTAVEVDGSVPARLARLAAEDRTFGEAVQEWIDRVWFPALSELRARGEIRRGDRVRLVFSGEEFRVEAPSGSYPVRPVSLAPDETLEEAIAELNGLIGLEPVKTCIRELMDTAALNRRRAAEGAGAVPMALHMVFTGNPGTGKTTVARLVGRILKAMGLLERGQLVEAARQDLVGSYVGSTAPKTMAKVEEATGGVLFIDEAYTLARHDHDTFGLEAIDTLVKAMEDRRDRLVVIIAGYTQETEGFLESNPGLRSRFPFMVEFPDYAPGDLLRILEGMAAANGLRLDDQAREGLAEQLERAQIPGRKDGGNGRLARNLLEEAVRRQAVRLREAGDAAPEELGLLTAADFGLGEQPVFDLDQEMNGIVGLAPVKSFIRALEQQVLADRRRRDAGIEVRSEQTLNMIFTGNPGTGKTTIARLTAGMLRSLGVLKKGHLVEVGRSDLVAEYVGHTAVQTKRVVESALGGVLFIDEAYALAQDGVQGGGFGREAIDTLVRLIELHKDNLVVIMAGYTEDMERFVSLNPGMASRFPLRIEFPDYTAGEMRQIAETMVRQRGFRLAPDMEGRLEDLFRSGPISARKDAGNGRLVRNVLEEAIRRQAGRLAEQPELEGERLNELNAADFGWEGTSRTGASEGDALRELDAVVGLEPVKAFVRSLSAQIEVGRRRRELGLPQAAAQTLHMVFQGNPGTGKTTIARILARRLRELGVIQADTLVETDRSGLVAGYVGQTALKTREVIERALGGVLFVDEAYALAEGDSFGQEAIDTLVKAMDDYRDKLIVILAGYEADMERFMNRNAGLRSRFPNVITFPDYSAEEMLLIARGQLAAQGYAMTAETELRLLDRFNASGSERESGNGRLVRNLAEQALRAHALRVSRKTDATAEELSTLLPEDIPGQERGISG</sequence>
<keyword evidence="8" id="KW-1185">Reference proteome</keyword>